<dbReference type="EMBL" id="CP148074">
    <property type="protein sequence ID" value="WXL26823.1"/>
    <property type="molecule type" value="Genomic_DNA"/>
</dbReference>
<dbReference type="Proteomes" id="UP001476583">
    <property type="component" value="Chromosome"/>
</dbReference>
<evidence type="ECO:0000313" key="2">
    <source>
        <dbReference type="Proteomes" id="UP001476583"/>
    </source>
</evidence>
<evidence type="ECO:0008006" key="3">
    <source>
        <dbReference type="Google" id="ProtNLM"/>
    </source>
</evidence>
<name>A0ABZ2RL53_ECTME</name>
<gene>
    <name evidence="1" type="ORF">WG219_04910</name>
</gene>
<organism evidence="1 2">
    <name type="scientific">Ectopseudomonas mendocina</name>
    <name type="common">Pseudomonas mendocina</name>
    <dbReference type="NCBI Taxonomy" id="300"/>
    <lineage>
        <taxon>Bacteria</taxon>
        <taxon>Pseudomonadati</taxon>
        <taxon>Pseudomonadota</taxon>
        <taxon>Gammaproteobacteria</taxon>
        <taxon>Pseudomonadales</taxon>
        <taxon>Pseudomonadaceae</taxon>
        <taxon>Ectopseudomonas</taxon>
    </lineage>
</organism>
<keyword evidence="2" id="KW-1185">Reference proteome</keyword>
<proteinExistence type="predicted"/>
<accession>A0ABZ2RL53</accession>
<reference evidence="1 2" key="1">
    <citation type="submission" date="2024-03" db="EMBL/GenBank/DDBJ databases">
        <title>Complete genome of BD2.</title>
        <authorList>
            <person name="Cao G."/>
        </authorList>
    </citation>
    <scope>NUCLEOTIDE SEQUENCE [LARGE SCALE GENOMIC DNA]</scope>
    <source>
        <strain evidence="1 2">BD2</strain>
    </source>
</reference>
<sequence>MGIFKALTSPVAFVVDRVQDVTQATVSAVADVATTAVTATVQAGQQELNEAVASVKSSVETVQNTVAGVIDYAVNTTESLVGGAVSTVTSAVGTATTVASDVQEIASDLANGRIELTDFQKLVVDAWQGAGATFDNAQQLSTDTLGLLQTLYKVANEGTTLSLGNSDGLLGVNLLGSLLGGNTSQGEIPDTRGSIGQLPINITYTDQGITFGGETPITPLVTAALALFPATTALVPTLAPLNLGGLGVVGTIDKEGFTAKFYGIAGPSYNVGVASVGSTLEAGTYSTVNLLTWNDKPIADLPVLGDILGKLPVIGDLNVSLPQLDLHFDNKLYTQATASVDVLGVGPQGQVEVVTDLDHDIGILLGIAGKTAESALDGAAKVVSVALFGPEDSAAPADAADVQLIGAAAPAQDHALAA</sequence>
<protein>
    <recommendedName>
        <fullName evidence="3">PE-PGRS family protein</fullName>
    </recommendedName>
</protein>
<evidence type="ECO:0000313" key="1">
    <source>
        <dbReference type="EMBL" id="WXL26823.1"/>
    </source>
</evidence>